<evidence type="ECO:0000313" key="1">
    <source>
        <dbReference type="EMBL" id="SCL31816.1"/>
    </source>
</evidence>
<dbReference type="Proteomes" id="UP000199699">
    <property type="component" value="Unassembled WGS sequence"/>
</dbReference>
<gene>
    <name evidence="1" type="ORF">GA0070616_4337</name>
</gene>
<dbReference type="RefSeq" id="WP_175440149.1">
    <property type="nucleotide sequence ID" value="NZ_FMHT01000003.1"/>
</dbReference>
<dbReference type="STRING" id="145857.GA0070616_4337"/>
<dbReference type="AlphaFoldDB" id="A0A1C6SQF3"/>
<protein>
    <submittedName>
        <fullName evidence="1">Uncharacterized protein</fullName>
    </submittedName>
</protein>
<dbReference type="EMBL" id="FMHT01000003">
    <property type="protein sequence ID" value="SCL31816.1"/>
    <property type="molecule type" value="Genomic_DNA"/>
</dbReference>
<proteinExistence type="predicted"/>
<name>A0A1C6SQF3_9ACTN</name>
<keyword evidence="2" id="KW-1185">Reference proteome</keyword>
<evidence type="ECO:0000313" key="2">
    <source>
        <dbReference type="Proteomes" id="UP000199699"/>
    </source>
</evidence>
<reference evidence="1 2" key="1">
    <citation type="submission" date="2016-06" db="EMBL/GenBank/DDBJ databases">
        <authorList>
            <person name="Kjaerup R.B."/>
            <person name="Dalgaard T.S."/>
            <person name="Juul-Madsen H.R."/>
        </authorList>
    </citation>
    <scope>NUCLEOTIDE SEQUENCE [LARGE SCALE GENOMIC DNA]</scope>
    <source>
        <strain evidence="1 2">DSM 43818</strain>
    </source>
</reference>
<sequence length="55" mass="6070">MRTIRAALRWLTRRPAPPVPPGTAQRIQDREATAAKALILAHARAAEHRYGGTAR</sequence>
<accession>A0A1C6SQF3</accession>
<organism evidence="1 2">
    <name type="scientific">Micromonospora nigra</name>
    <dbReference type="NCBI Taxonomy" id="145857"/>
    <lineage>
        <taxon>Bacteria</taxon>
        <taxon>Bacillati</taxon>
        <taxon>Actinomycetota</taxon>
        <taxon>Actinomycetes</taxon>
        <taxon>Micromonosporales</taxon>
        <taxon>Micromonosporaceae</taxon>
        <taxon>Micromonospora</taxon>
    </lineage>
</organism>